<keyword evidence="7 9" id="KW-0378">Hydrolase</keyword>
<evidence type="ECO:0000256" key="3">
    <source>
        <dbReference type="ARBA" id="ARBA00004961"/>
    </source>
</evidence>
<dbReference type="Pfam" id="PF01182">
    <property type="entry name" value="Glucosamine_iso"/>
    <property type="match status" value="1"/>
</dbReference>
<dbReference type="SUPFAM" id="SSF100950">
    <property type="entry name" value="NagB/RpiA/CoA transferase-like"/>
    <property type="match status" value="1"/>
</dbReference>
<comment type="function">
    <text evidence="2 7">Hydrolysis of 6-phosphogluconolactone to 6-phosphogluconate.</text>
</comment>
<name>A0ABV6BEN6_9GAMM</name>
<dbReference type="EMBL" id="JBHLXP010000001">
    <property type="protein sequence ID" value="MFC0048532.1"/>
    <property type="molecule type" value="Genomic_DNA"/>
</dbReference>
<dbReference type="Gene3D" id="3.40.50.1360">
    <property type="match status" value="1"/>
</dbReference>
<evidence type="ECO:0000256" key="5">
    <source>
        <dbReference type="ARBA" id="ARBA00013198"/>
    </source>
</evidence>
<dbReference type="InterPro" id="IPR039104">
    <property type="entry name" value="6PGL"/>
</dbReference>
<evidence type="ECO:0000256" key="7">
    <source>
        <dbReference type="RuleBase" id="RU365095"/>
    </source>
</evidence>
<evidence type="ECO:0000256" key="1">
    <source>
        <dbReference type="ARBA" id="ARBA00000832"/>
    </source>
</evidence>
<reference evidence="9 10" key="1">
    <citation type="submission" date="2024-09" db="EMBL/GenBank/DDBJ databases">
        <authorList>
            <person name="Sun Q."/>
            <person name="Mori K."/>
        </authorList>
    </citation>
    <scope>NUCLEOTIDE SEQUENCE [LARGE SCALE GENOMIC DNA]</scope>
    <source>
        <strain evidence="9 10">KCTC 23315</strain>
    </source>
</reference>
<dbReference type="NCBIfam" id="TIGR01198">
    <property type="entry name" value="pgl"/>
    <property type="match status" value="1"/>
</dbReference>
<organism evidence="9 10">
    <name type="scientific">Rheinheimera tilapiae</name>
    <dbReference type="NCBI Taxonomy" id="875043"/>
    <lineage>
        <taxon>Bacteria</taxon>
        <taxon>Pseudomonadati</taxon>
        <taxon>Pseudomonadota</taxon>
        <taxon>Gammaproteobacteria</taxon>
        <taxon>Chromatiales</taxon>
        <taxon>Chromatiaceae</taxon>
        <taxon>Rheinheimera</taxon>
    </lineage>
</organism>
<dbReference type="CDD" id="cd01400">
    <property type="entry name" value="6PGL"/>
    <property type="match status" value="1"/>
</dbReference>
<accession>A0ABV6BEN6</accession>
<dbReference type="EC" id="3.1.1.31" evidence="5 7"/>
<evidence type="ECO:0000259" key="8">
    <source>
        <dbReference type="Pfam" id="PF01182"/>
    </source>
</evidence>
<evidence type="ECO:0000313" key="9">
    <source>
        <dbReference type="EMBL" id="MFC0048532.1"/>
    </source>
</evidence>
<dbReference type="RefSeq" id="WP_377242807.1">
    <property type="nucleotide sequence ID" value="NZ_JBHLXP010000001.1"/>
</dbReference>
<evidence type="ECO:0000256" key="2">
    <source>
        <dbReference type="ARBA" id="ARBA00002681"/>
    </source>
</evidence>
<protein>
    <recommendedName>
        <fullName evidence="6 7">6-phosphogluconolactonase</fullName>
        <shortName evidence="7">6PGL</shortName>
        <ecNumber evidence="5 7">3.1.1.31</ecNumber>
    </recommendedName>
</protein>
<dbReference type="InterPro" id="IPR037171">
    <property type="entry name" value="NagB/RpiA_transferase-like"/>
</dbReference>
<evidence type="ECO:0000313" key="10">
    <source>
        <dbReference type="Proteomes" id="UP001589813"/>
    </source>
</evidence>
<evidence type="ECO:0000256" key="4">
    <source>
        <dbReference type="ARBA" id="ARBA00010662"/>
    </source>
</evidence>
<dbReference type="GO" id="GO:0017057">
    <property type="term" value="F:6-phosphogluconolactonase activity"/>
    <property type="evidence" value="ECO:0007669"/>
    <property type="project" value="UniProtKB-EC"/>
</dbReference>
<dbReference type="InterPro" id="IPR006148">
    <property type="entry name" value="Glc/Gal-6P_isomerase"/>
</dbReference>
<comment type="catalytic activity">
    <reaction evidence="1 7">
        <text>6-phospho-D-glucono-1,5-lactone + H2O = 6-phospho-D-gluconate + H(+)</text>
        <dbReference type="Rhea" id="RHEA:12556"/>
        <dbReference type="ChEBI" id="CHEBI:15377"/>
        <dbReference type="ChEBI" id="CHEBI:15378"/>
        <dbReference type="ChEBI" id="CHEBI:57955"/>
        <dbReference type="ChEBI" id="CHEBI:58759"/>
        <dbReference type="EC" id="3.1.1.31"/>
    </reaction>
</comment>
<comment type="pathway">
    <text evidence="3 7">Carbohydrate degradation; pentose phosphate pathway; D-ribulose 5-phosphate from D-glucose 6-phosphate (oxidative stage): step 2/3.</text>
</comment>
<keyword evidence="10" id="KW-1185">Reference proteome</keyword>
<dbReference type="Proteomes" id="UP001589813">
    <property type="component" value="Unassembled WGS sequence"/>
</dbReference>
<comment type="similarity">
    <text evidence="4 7">Belongs to the glucosamine/galactosamine-6-phosphate isomerase family. 6-phosphogluconolactonase subfamily.</text>
</comment>
<dbReference type="PANTHER" id="PTHR11054">
    <property type="entry name" value="6-PHOSPHOGLUCONOLACTONASE"/>
    <property type="match status" value="1"/>
</dbReference>
<comment type="caution">
    <text evidence="9">The sequence shown here is derived from an EMBL/GenBank/DDBJ whole genome shotgun (WGS) entry which is preliminary data.</text>
</comment>
<proteinExistence type="inferred from homology"/>
<gene>
    <name evidence="7 9" type="primary">pgl</name>
    <name evidence="9" type="ORF">ACFFJP_09535</name>
</gene>
<sequence length="232" mass="24821">MNNMQLQQFPDSQTLNAAFAEQISAQLQDAIAARGEAVLVVSGGRTPLPLFQTLANADLDWSKVTITLADDRYLPDDAPDSNERLVKSALLQHKAAAARFVSLYAQADNAEAAVPELLSRVNGLPRFDVVILGMGEDGHTASLFPCSQELAAGLADDAADLLATNPTTAPYQRISFSKKRLAAGRAIYLHLVGSKKLQVLEQAAAGTDVAAMPIRAFIQLTTPELSVMYADQ</sequence>
<dbReference type="PANTHER" id="PTHR11054:SF0">
    <property type="entry name" value="6-PHOSPHOGLUCONOLACTONASE"/>
    <property type="match status" value="1"/>
</dbReference>
<evidence type="ECO:0000256" key="6">
    <source>
        <dbReference type="ARBA" id="ARBA00020337"/>
    </source>
</evidence>
<feature type="domain" description="Glucosamine/galactosamine-6-phosphate isomerase" evidence="8">
    <location>
        <begin position="10"/>
        <end position="217"/>
    </location>
</feature>
<dbReference type="InterPro" id="IPR005900">
    <property type="entry name" value="6-phosphogluconolactonase_DevB"/>
</dbReference>